<feature type="compositionally biased region" description="Basic and acidic residues" evidence="1">
    <location>
        <begin position="359"/>
        <end position="404"/>
    </location>
</feature>
<dbReference type="EMBL" id="OU893348">
    <property type="protein sequence ID" value="CAG9787301.1"/>
    <property type="molecule type" value="Genomic_DNA"/>
</dbReference>
<feature type="region of interest" description="Disordered" evidence="1">
    <location>
        <begin position="51"/>
        <end position="79"/>
    </location>
</feature>
<evidence type="ECO:0000256" key="1">
    <source>
        <dbReference type="SAM" id="MobiDB-lite"/>
    </source>
</evidence>
<feature type="compositionally biased region" description="Polar residues" evidence="1">
    <location>
        <begin position="501"/>
        <end position="514"/>
    </location>
</feature>
<feature type="compositionally biased region" description="Polar residues" evidence="1">
    <location>
        <begin position="64"/>
        <end position="79"/>
    </location>
</feature>
<feature type="compositionally biased region" description="Basic and acidic residues" evidence="1">
    <location>
        <begin position="52"/>
        <end position="63"/>
    </location>
</feature>
<sequence length="847" mass="96522">MPSIDFTKWAEPAPFRGAAKQFITDAQIIDDNNTNCEQSLLATPTIPTKAVGNEEKGSAKSDADCNTASGHTEQIQQTPSDNLITLQISVNHTATRNKDTQSVHDCTQDLKEPTDECLKQLALSNEIPKAETVLKYVYKNDGKSYTNEKSSPHPLNSLRKKRSLINENITVSESKTAPLIVNYETLHSPEDIKLSEPLTRKSIQNAALADFDIETVHANKNSSSRSSEESKESDRSNSVESTEREHSSESKQASGERNDSSKRQRNSKYIDDDNSSRENLESNESGENYNSKEKDDSKERHSKDRKYSAYSTPKGQNNRHDSSESSDKSFEKYEEKEDFHPRSQQLHSRKQYSDESDERDSKSREEVKDSRENINSSEDNKFTYKGNRESNKQPKGIEKLRYKEDSDENPDGTLSHKDTHSQENSAEIKEKSYLRSKPVKDSITPEKLTNGTHNTPLAIQDVDLGDFSYERIQVNDKGQVVTTGENNNKEKILNIKAPSKPETTPPLSSEQISLASAEDLTEPLNDKYDSNKEPISINDGEIKPVVEINSDNSESPEENTSQALKNESEKDDSLETILGTKINSNEKSEEIVSDNKENEKTDVKQEFERIPVNYKHKNENENDQKANNKNDESKSKNNTPNSEGTLDALKPIDVNYDEQLHFKFDDVGIKLPEIKLPEDVLDYNYEEPSYLKKNGDQKEKDRFYHYSGELTAAKPNTKTKSYDNHDDDDDEHDYYGYYGKENKKQDYKKKKSDREEDEADPEGEDANDEEDHEDLYERFVRERFGKTGSFQERSEKLQDARVIPNDEKLYNTVKNILKKTENIQKQADKSGDPNAGFAWTLEYGENL</sequence>
<feature type="compositionally biased region" description="Acidic residues" evidence="1">
    <location>
        <begin position="755"/>
        <end position="774"/>
    </location>
</feature>
<reference evidence="2" key="2">
    <citation type="submission" date="2022-10" db="EMBL/GenBank/DDBJ databases">
        <authorList>
            <consortium name="ENA_rothamsted_submissions"/>
            <consortium name="culmorum"/>
            <person name="King R."/>
        </authorList>
    </citation>
    <scope>NUCLEOTIDE SEQUENCE</scope>
</reference>
<feature type="region of interest" description="Disordered" evidence="1">
    <location>
        <begin position="218"/>
        <end position="456"/>
    </location>
</feature>
<proteinExistence type="predicted"/>
<organism evidence="2 3">
    <name type="scientific">Diatraea saccharalis</name>
    <name type="common">sugarcane borer</name>
    <dbReference type="NCBI Taxonomy" id="40085"/>
    <lineage>
        <taxon>Eukaryota</taxon>
        <taxon>Metazoa</taxon>
        <taxon>Ecdysozoa</taxon>
        <taxon>Arthropoda</taxon>
        <taxon>Hexapoda</taxon>
        <taxon>Insecta</taxon>
        <taxon>Pterygota</taxon>
        <taxon>Neoptera</taxon>
        <taxon>Endopterygota</taxon>
        <taxon>Lepidoptera</taxon>
        <taxon>Glossata</taxon>
        <taxon>Ditrysia</taxon>
        <taxon>Pyraloidea</taxon>
        <taxon>Crambidae</taxon>
        <taxon>Crambinae</taxon>
        <taxon>Diatraea</taxon>
    </lineage>
</organism>
<dbReference type="AlphaFoldDB" id="A0A9N9R0X4"/>
<feature type="compositionally biased region" description="Basic and acidic residues" evidence="1">
    <location>
        <begin position="290"/>
        <end position="307"/>
    </location>
</feature>
<gene>
    <name evidence="2" type="ORF">DIATSA_LOCUS5191</name>
</gene>
<protein>
    <submittedName>
        <fullName evidence="2">Uncharacterized protein</fullName>
    </submittedName>
</protein>
<feature type="compositionally biased region" description="Basic and acidic residues" evidence="1">
    <location>
        <begin position="616"/>
        <end position="635"/>
    </location>
</feature>
<evidence type="ECO:0000313" key="2">
    <source>
        <dbReference type="EMBL" id="CAG9787301.1"/>
    </source>
</evidence>
<feature type="compositionally biased region" description="Basic and acidic residues" evidence="1">
    <location>
        <begin position="414"/>
        <end position="444"/>
    </location>
</feature>
<feature type="region of interest" description="Disordered" evidence="1">
    <location>
        <begin position="689"/>
        <end position="778"/>
    </location>
</feature>
<feature type="compositionally biased region" description="Basic and acidic residues" evidence="1">
    <location>
        <begin position="226"/>
        <end position="280"/>
    </location>
</feature>
<feature type="region of interest" description="Disordered" evidence="1">
    <location>
        <begin position="480"/>
        <end position="650"/>
    </location>
</feature>
<name>A0A9N9R0X4_9NEOP</name>
<feature type="compositionally biased region" description="Basic and acidic residues" evidence="1">
    <location>
        <begin position="689"/>
        <end position="704"/>
    </location>
</feature>
<feature type="compositionally biased region" description="Polar residues" evidence="1">
    <location>
        <begin position="447"/>
        <end position="456"/>
    </location>
</feature>
<feature type="compositionally biased region" description="Basic and acidic residues" evidence="1">
    <location>
        <begin position="584"/>
        <end position="609"/>
    </location>
</feature>
<feature type="compositionally biased region" description="Polar residues" evidence="1">
    <location>
        <begin position="549"/>
        <end position="565"/>
    </location>
</feature>
<keyword evidence="3" id="KW-1185">Reference proteome</keyword>
<accession>A0A9N9R0X4</accession>
<feature type="compositionally biased region" description="Basic and acidic residues" evidence="1">
    <location>
        <begin position="318"/>
        <end position="341"/>
    </location>
</feature>
<dbReference type="Proteomes" id="UP001153714">
    <property type="component" value="Chromosome 17"/>
</dbReference>
<evidence type="ECO:0000313" key="3">
    <source>
        <dbReference type="Proteomes" id="UP001153714"/>
    </source>
</evidence>
<dbReference type="OrthoDB" id="823504at2759"/>
<reference evidence="2" key="1">
    <citation type="submission" date="2021-12" db="EMBL/GenBank/DDBJ databases">
        <authorList>
            <person name="King R."/>
        </authorList>
    </citation>
    <scope>NUCLEOTIDE SEQUENCE</scope>
</reference>